<dbReference type="PANTHER" id="PTHR34512:SF30">
    <property type="entry name" value="OUTER MEMBRANE PROTEIN ASSEMBLY FACTOR BAMB"/>
    <property type="match status" value="1"/>
</dbReference>
<organism evidence="2">
    <name type="scientific">marine sediment metagenome</name>
    <dbReference type="NCBI Taxonomy" id="412755"/>
    <lineage>
        <taxon>unclassified sequences</taxon>
        <taxon>metagenomes</taxon>
        <taxon>ecological metagenomes</taxon>
    </lineage>
</organism>
<dbReference type="InterPro" id="IPR002372">
    <property type="entry name" value="PQQ_rpt_dom"/>
</dbReference>
<name>X1R0H7_9ZZZZ</name>
<gene>
    <name evidence="2" type="ORF">S06H3_63969</name>
</gene>
<feature type="non-terminal residue" evidence="2">
    <location>
        <position position="126"/>
    </location>
</feature>
<dbReference type="Gene3D" id="2.130.10.10">
    <property type="entry name" value="YVTN repeat-like/Quinoprotein amine dehydrogenase"/>
    <property type="match status" value="1"/>
</dbReference>
<dbReference type="EMBL" id="BARV01042581">
    <property type="protein sequence ID" value="GAI49044.1"/>
    <property type="molecule type" value="Genomic_DNA"/>
</dbReference>
<reference evidence="2" key="1">
    <citation type="journal article" date="2014" name="Front. Microbiol.">
        <title>High frequency of phylogenetically diverse reductive dehalogenase-homologous genes in deep subseafloor sedimentary metagenomes.</title>
        <authorList>
            <person name="Kawai M."/>
            <person name="Futagami T."/>
            <person name="Toyoda A."/>
            <person name="Takaki Y."/>
            <person name="Nishi S."/>
            <person name="Hori S."/>
            <person name="Arai W."/>
            <person name="Tsubouchi T."/>
            <person name="Morono Y."/>
            <person name="Uchiyama I."/>
            <person name="Ito T."/>
            <person name="Fujiyama A."/>
            <person name="Inagaki F."/>
            <person name="Takami H."/>
        </authorList>
    </citation>
    <scope>NUCLEOTIDE SEQUENCE</scope>
    <source>
        <strain evidence="2">Expedition CK06-06</strain>
    </source>
</reference>
<protein>
    <recommendedName>
        <fullName evidence="1">Pyrrolo-quinoline quinone repeat domain-containing protein</fullName>
    </recommendedName>
</protein>
<proteinExistence type="predicted"/>
<dbReference type="InterPro" id="IPR011047">
    <property type="entry name" value="Quinoprotein_ADH-like_sf"/>
</dbReference>
<evidence type="ECO:0000313" key="2">
    <source>
        <dbReference type="EMBL" id="GAI49044.1"/>
    </source>
</evidence>
<feature type="non-terminal residue" evidence="2">
    <location>
        <position position="1"/>
    </location>
</feature>
<feature type="domain" description="Pyrrolo-quinoline quinone repeat" evidence="1">
    <location>
        <begin position="2"/>
        <end position="75"/>
    </location>
</feature>
<sequence>YSLDRDTGDKNWNSTVLCDKSWSTPYIEGDKLYISTFDGYLYALSADDGSITWSFATESKIGFISSPVVSNGVIFIGSFDRNLYAVKVESNETLWKFAGDNCFWATPLVSNNVVYASCLDNNIYAI</sequence>
<comment type="caution">
    <text evidence="2">The sequence shown here is derived from an EMBL/GenBank/DDBJ whole genome shotgun (WGS) entry which is preliminary data.</text>
</comment>
<evidence type="ECO:0000259" key="1">
    <source>
        <dbReference type="Pfam" id="PF13360"/>
    </source>
</evidence>
<dbReference type="AlphaFoldDB" id="X1R0H7"/>
<dbReference type="InterPro" id="IPR015943">
    <property type="entry name" value="WD40/YVTN_repeat-like_dom_sf"/>
</dbReference>
<dbReference type="PANTHER" id="PTHR34512">
    <property type="entry name" value="CELL SURFACE PROTEIN"/>
    <property type="match status" value="1"/>
</dbReference>
<dbReference type="SMART" id="SM00564">
    <property type="entry name" value="PQQ"/>
    <property type="match status" value="2"/>
</dbReference>
<dbReference type="InterPro" id="IPR018391">
    <property type="entry name" value="PQQ_b-propeller_rpt"/>
</dbReference>
<accession>X1R0H7</accession>
<dbReference type="Pfam" id="PF13360">
    <property type="entry name" value="PQQ_2"/>
    <property type="match status" value="1"/>
</dbReference>
<dbReference type="SUPFAM" id="SSF50998">
    <property type="entry name" value="Quinoprotein alcohol dehydrogenase-like"/>
    <property type="match status" value="1"/>
</dbReference>